<dbReference type="InterPro" id="IPR027954">
    <property type="entry name" value="Transcobalamin-like_C"/>
</dbReference>
<dbReference type="AlphaFoldDB" id="W9DP71"/>
<comment type="caution">
    <text evidence="2">The sequence shown here is derived from an EMBL/GenBank/DDBJ whole genome shotgun (WGS) entry which is preliminary data.</text>
</comment>
<organism evidence="2 3">
    <name type="scientific">Methanolobus tindarius DSM 2278</name>
    <dbReference type="NCBI Taxonomy" id="1090322"/>
    <lineage>
        <taxon>Archaea</taxon>
        <taxon>Methanobacteriati</taxon>
        <taxon>Methanobacteriota</taxon>
        <taxon>Stenosarchaea group</taxon>
        <taxon>Methanomicrobia</taxon>
        <taxon>Methanosarcinales</taxon>
        <taxon>Methanosarcinaceae</taxon>
        <taxon>Methanolobus</taxon>
    </lineage>
</organism>
<gene>
    <name evidence="2" type="ORF">MettiDRAFT_0351</name>
</gene>
<dbReference type="Gene3D" id="2.160.20.10">
    <property type="entry name" value="Single-stranded right-handed beta-helix, Pectin lyase-like"/>
    <property type="match status" value="1"/>
</dbReference>
<dbReference type="InterPro" id="IPR012334">
    <property type="entry name" value="Pectin_lyas_fold"/>
</dbReference>
<feature type="domain" description="Transcobalamin-like C-terminal" evidence="1">
    <location>
        <begin position="522"/>
        <end position="575"/>
    </location>
</feature>
<dbReference type="InterPro" id="IPR011050">
    <property type="entry name" value="Pectin_lyase_fold/virulence"/>
</dbReference>
<accession>W9DP71</accession>
<keyword evidence="3" id="KW-1185">Reference proteome</keyword>
<dbReference type="Proteomes" id="UP000019483">
    <property type="component" value="Unassembled WGS sequence"/>
</dbReference>
<name>W9DP71_METTI</name>
<dbReference type="Pfam" id="PF14478">
    <property type="entry name" value="DUF4430"/>
    <property type="match status" value="1"/>
</dbReference>
<evidence type="ECO:0000313" key="3">
    <source>
        <dbReference type="Proteomes" id="UP000019483"/>
    </source>
</evidence>
<evidence type="ECO:0000259" key="1">
    <source>
        <dbReference type="Pfam" id="PF14478"/>
    </source>
</evidence>
<dbReference type="EMBL" id="AZAJ01000001">
    <property type="protein sequence ID" value="ETA66948.1"/>
    <property type="molecule type" value="Genomic_DNA"/>
</dbReference>
<evidence type="ECO:0000313" key="2">
    <source>
        <dbReference type="EMBL" id="ETA66948.1"/>
    </source>
</evidence>
<proteinExistence type="predicted"/>
<dbReference type="Gene3D" id="2.170.130.30">
    <property type="match status" value="1"/>
</dbReference>
<reference evidence="2 3" key="1">
    <citation type="submission" date="2013-08" db="EMBL/GenBank/DDBJ databases">
        <authorList>
            <consortium name="DOE Joint Genome Institute"/>
            <person name="Eisen J."/>
            <person name="Huntemann M."/>
            <person name="Han J."/>
            <person name="Chen A."/>
            <person name="Kyrpides N."/>
            <person name="Mavromatis K."/>
            <person name="Markowitz V."/>
            <person name="Palaniappan K."/>
            <person name="Ivanova N."/>
            <person name="Schaumberg A."/>
            <person name="Pati A."/>
            <person name="Liolios K."/>
            <person name="Nordberg H.P."/>
            <person name="Cantor M.N."/>
            <person name="Hua S.X."/>
            <person name="Woyke T."/>
        </authorList>
    </citation>
    <scope>NUCLEOTIDE SEQUENCE [LARGE SCALE GENOMIC DNA]</scope>
    <source>
        <strain evidence="2 3">DSM 2278</strain>
    </source>
</reference>
<dbReference type="RefSeq" id="WP_023844084.1">
    <property type="nucleotide sequence ID" value="NZ_AZAJ01000001.1"/>
</dbReference>
<dbReference type="STRING" id="1090322.MettiDRAFT_0351"/>
<protein>
    <submittedName>
        <fullName evidence="2">Periplasmic copper-binding protein (NosD)</fullName>
    </submittedName>
</protein>
<dbReference type="OrthoDB" id="137612at2157"/>
<dbReference type="SUPFAM" id="SSF51126">
    <property type="entry name" value="Pectin lyase-like"/>
    <property type="match status" value="1"/>
</dbReference>
<sequence length="788" mass="85046">MTLACVAVLASPAMAGVVGERTINTSTVNPGETFEVTVSLTATGTSMRTAGILEDLPDYWTLTTIDNDGLSHVIEDGNHTWVDESGSTLDPAVPVTIVYDVTVPENATAGTYSITGLVKAMEDVGGSFDMCSNTTKGDNSVTIAAASVVHINDGDDYKSKIENAAAGATIYWHEGTYSGDDVSLPDNVHIIGDGKDVVIFQEKLLDGENIEAEGLTVHVFGSTNYKVTNLTVADCGITSLYAEGNIYVENCTSTSNNGNINLQVYGLNYGNLIIKYNTFDGSAYGMGSIVFGDFDNAEIIGNTFLNYDSASNMGLITMATDTSTTVIENNVIENYAGMVAPISVGGDVVIRGNTIDTVSSTYTGSSPIAAAGATDFTVYQNNFFNCSTPYVNTDMANGATVSLTWHSPEAIDYTYQGNSYSSILGNYYDTYTGSDADGDGIGDSSYSPGASGTDEYPLMAAFTDGEIESELFNELYSGNVTVMETDIDFTASDSSETYPVSQRTCLGALLESGVEYYINDDSYADYGSFYLESIGGIEAQSWPGASWGIYVNGEATDYGLGLNSVSDGDVVSFYYAPWDTETFAQDLDKVFYSVSITVNDETPIDAQRTIKYQTFNVDSDQYNSTLVTVTITANEYLEALYLIETVPSDWILTSADEDGALFRESDDPDTYEWMWAGSMNAGDSKTIKYVIQYPAGESLDDYEFDGVVSAYVNNVDVDDINVLGDSSIELTEDWNPWDDIGSEEDEVVTGSELQEAIKCWINKIDIPETGAEMTSDRMQEVIHLWLIQ</sequence>